<dbReference type="VEuPathDB" id="VectorBase:HLOH_043028"/>
<evidence type="ECO:0000313" key="3">
    <source>
        <dbReference type="Proteomes" id="UP000821853"/>
    </source>
</evidence>
<reference evidence="2 3" key="1">
    <citation type="journal article" date="2020" name="Cell">
        <title>Large-Scale Comparative Analyses of Tick Genomes Elucidate Their Genetic Diversity and Vector Capacities.</title>
        <authorList>
            <consortium name="Tick Genome and Microbiome Consortium (TIGMIC)"/>
            <person name="Jia N."/>
            <person name="Wang J."/>
            <person name="Shi W."/>
            <person name="Du L."/>
            <person name="Sun Y."/>
            <person name="Zhan W."/>
            <person name="Jiang J.F."/>
            <person name="Wang Q."/>
            <person name="Zhang B."/>
            <person name="Ji P."/>
            <person name="Bell-Sakyi L."/>
            <person name="Cui X.M."/>
            <person name="Yuan T.T."/>
            <person name="Jiang B.G."/>
            <person name="Yang W.F."/>
            <person name="Lam T.T."/>
            <person name="Chang Q.C."/>
            <person name="Ding S.J."/>
            <person name="Wang X.J."/>
            <person name="Zhu J.G."/>
            <person name="Ruan X.D."/>
            <person name="Zhao L."/>
            <person name="Wei J.T."/>
            <person name="Ye R.Z."/>
            <person name="Que T.C."/>
            <person name="Du C.H."/>
            <person name="Zhou Y.H."/>
            <person name="Cheng J.X."/>
            <person name="Dai P.F."/>
            <person name="Guo W.B."/>
            <person name="Han X.H."/>
            <person name="Huang E.J."/>
            <person name="Li L.F."/>
            <person name="Wei W."/>
            <person name="Gao Y.C."/>
            <person name="Liu J.Z."/>
            <person name="Shao H.Z."/>
            <person name="Wang X."/>
            <person name="Wang C.C."/>
            <person name="Yang T.C."/>
            <person name="Huo Q.B."/>
            <person name="Li W."/>
            <person name="Chen H.Y."/>
            <person name="Chen S.E."/>
            <person name="Zhou L.G."/>
            <person name="Ni X.B."/>
            <person name="Tian J.H."/>
            <person name="Sheng Y."/>
            <person name="Liu T."/>
            <person name="Pan Y.S."/>
            <person name="Xia L.Y."/>
            <person name="Li J."/>
            <person name="Zhao F."/>
            <person name="Cao W.C."/>
        </authorList>
    </citation>
    <scope>NUCLEOTIDE SEQUENCE [LARGE SCALE GENOMIC DNA]</scope>
    <source>
        <strain evidence="2">HaeL-2018</strain>
    </source>
</reference>
<accession>A0A9J6GD69</accession>
<dbReference type="EMBL" id="JABSTR010000006">
    <property type="protein sequence ID" value="KAH9372332.1"/>
    <property type="molecule type" value="Genomic_DNA"/>
</dbReference>
<feature type="compositionally biased region" description="Polar residues" evidence="1">
    <location>
        <begin position="106"/>
        <end position="125"/>
    </location>
</feature>
<organism evidence="2 3">
    <name type="scientific">Haemaphysalis longicornis</name>
    <name type="common">Bush tick</name>
    <dbReference type="NCBI Taxonomy" id="44386"/>
    <lineage>
        <taxon>Eukaryota</taxon>
        <taxon>Metazoa</taxon>
        <taxon>Ecdysozoa</taxon>
        <taxon>Arthropoda</taxon>
        <taxon>Chelicerata</taxon>
        <taxon>Arachnida</taxon>
        <taxon>Acari</taxon>
        <taxon>Parasitiformes</taxon>
        <taxon>Ixodida</taxon>
        <taxon>Ixodoidea</taxon>
        <taxon>Ixodidae</taxon>
        <taxon>Haemaphysalinae</taxon>
        <taxon>Haemaphysalis</taxon>
    </lineage>
</organism>
<feature type="region of interest" description="Disordered" evidence="1">
    <location>
        <begin position="89"/>
        <end position="158"/>
    </location>
</feature>
<evidence type="ECO:0000256" key="1">
    <source>
        <dbReference type="SAM" id="MobiDB-lite"/>
    </source>
</evidence>
<proteinExistence type="predicted"/>
<dbReference type="AlphaFoldDB" id="A0A9J6GD69"/>
<dbReference type="OrthoDB" id="6776451at2759"/>
<comment type="caution">
    <text evidence="2">The sequence shown here is derived from an EMBL/GenBank/DDBJ whole genome shotgun (WGS) entry which is preliminary data.</text>
</comment>
<protein>
    <submittedName>
        <fullName evidence="2">Uncharacterized protein</fullName>
    </submittedName>
</protein>
<dbReference type="Proteomes" id="UP000821853">
    <property type="component" value="Chromosome 4"/>
</dbReference>
<sequence>MMNSTETSLIIFEGSFVPSYVLYYQAEYRCHLERPKAQFCQRCRNIGHRNKDVCTSTELCQTFTPKALPSFRPAKIMIATPPAATAKALIPAPGKSAPGNLKATPRSPNKPTAANSLPANQTTSHHLLRKHRTSTVRDPGLAIAIQAPRSESTTDDKI</sequence>
<gene>
    <name evidence="2" type="ORF">HPB48_015982</name>
</gene>
<name>A0A9J6GD69_HAELO</name>
<keyword evidence="3" id="KW-1185">Reference proteome</keyword>
<evidence type="ECO:0000313" key="2">
    <source>
        <dbReference type="EMBL" id="KAH9372332.1"/>
    </source>
</evidence>